<dbReference type="EMBL" id="JAMZMK010000809">
    <property type="protein sequence ID" value="KAI7755807.1"/>
    <property type="molecule type" value="Genomic_DNA"/>
</dbReference>
<feature type="non-terminal residue" evidence="1">
    <location>
        <position position="1"/>
    </location>
</feature>
<accession>A0AAD5D9Q2</accession>
<gene>
    <name evidence="1" type="ORF">M8C21_022291</name>
</gene>
<evidence type="ECO:0000313" key="1">
    <source>
        <dbReference type="EMBL" id="KAI7755807.1"/>
    </source>
</evidence>
<organism evidence="1 2">
    <name type="scientific">Ambrosia artemisiifolia</name>
    <name type="common">Common ragweed</name>
    <dbReference type="NCBI Taxonomy" id="4212"/>
    <lineage>
        <taxon>Eukaryota</taxon>
        <taxon>Viridiplantae</taxon>
        <taxon>Streptophyta</taxon>
        <taxon>Embryophyta</taxon>
        <taxon>Tracheophyta</taxon>
        <taxon>Spermatophyta</taxon>
        <taxon>Magnoliopsida</taxon>
        <taxon>eudicotyledons</taxon>
        <taxon>Gunneridae</taxon>
        <taxon>Pentapetalae</taxon>
        <taxon>asterids</taxon>
        <taxon>campanulids</taxon>
        <taxon>Asterales</taxon>
        <taxon>Asteraceae</taxon>
        <taxon>Asteroideae</taxon>
        <taxon>Heliantheae alliance</taxon>
        <taxon>Heliantheae</taxon>
        <taxon>Ambrosia</taxon>
    </lineage>
</organism>
<sequence length="126" mass="14234">STPIILFTPRPPLPFIFILFPLSHLSLQQRCRLLLDLSTINTIISPVTTHTYRTFLHKQQTPLQHHRRSPVHLSGRQQRRRIIQIRDAQTSSKVVSVLANEARLITKGVGCGDYGLMDTIGNVEGS</sequence>
<comment type="caution">
    <text evidence="1">The sequence shown here is derived from an EMBL/GenBank/DDBJ whole genome shotgun (WGS) entry which is preliminary data.</text>
</comment>
<proteinExistence type="predicted"/>
<dbReference type="AlphaFoldDB" id="A0AAD5D9Q2"/>
<evidence type="ECO:0000313" key="2">
    <source>
        <dbReference type="Proteomes" id="UP001206925"/>
    </source>
</evidence>
<dbReference type="Proteomes" id="UP001206925">
    <property type="component" value="Unassembled WGS sequence"/>
</dbReference>
<name>A0AAD5D9Q2_AMBAR</name>
<protein>
    <submittedName>
        <fullName evidence="1">Uncharacterized protein</fullName>
    </submittedName>
</protein>
<keyword evidence="2" id="KW-1185">Reference proteome</keyword>
<reference evidence="1" key="1">
    <citation type="submission" date="2022-06" db="EMBL/GenBank/DDBJ databases">
        <title>Uncovering the hologenomic basis of an extraordinary plant invasion.</title>
        <authorList>
            <person name="Bieker V.C."/>
            <person name="Martin M.D."/>
            <person name="Gilbert T."/>
            <person name="Hodgins K."/>
            <person name="Battlay P."/>
            <person name="Petersen B."/>
            <person name="Wilson J."/>
        </authorList>
    </citation>
    <scope>NUCLEOTIDE SEQUENCE</scope>
    <source>
        <strain evidence="1">AA19_3_7</strain>
        <tissue evidence="1">Leaf</tissue>
    </source>
</reference>